<dbReference type="OrthoDB" id="2365803at2"/>
<protein>
    <recommendedName>
        <fullName evidence="4">YqkK</fullName>
    </recommendedName>
</protein>
<dbReference type="EMBL" id="CP035492">
    <property type="protein sequence ID" value="QAY68034.1"/>
    <property type="molecule type" value="Genomic_DNA"/>
</dbReference>
<dbReference type="AlphaFoldDB" id="A0A4P6EY83"/>
<dbReference type="RefSeq" id="WP_129443418.1">
    <property type="nucleotide sequence ID" value="NZ_CP035492.1"/>
</dbReference>
<dbReference type="Proteomes" id="UP000293568">
    <property type="component" value="Chromosome"/>
</dbReference>
<keyword evidence="3" id="KW-1185">Reference proteome</keyword>
<organism evidence="2 3">
    <name type="scientific">Paenibacillus protaetiae</name>
    <dbReference type="NCBI Taxonomy" id="2509456"/>
    <lineage>
        <taxon>Bacteria</taxon>
        <taxon>Bacillati</taxon>
        <taxon>Bacillota</taxon>
        <taxon>Bacilli</taxon>
        <taxon>Bacillales</taxon>
        <taxon>Paenibacillaceae</taxon>
        <taxon>Paenibacillus</taxon>
    </lineage>
</organism>
<evidence type="ECO:0000256" key="1">
    <source>
        <dbReference type="SAM" id="MobiDB-lite"/>
    </source>
</evidence>
<evidence type="ECO:0000313" key="3">
    <source>
        <dbReference type="Proteomes" id="UP000293568"/>
    </source>
</evidence>
<evidence type="ECO:0008006" key="4">
    <source>
        <dbReference type="Google" id="ProtNLM"/>
    </source>
</evidence>
<reference evidence="2 3" key="1">
    <citation type="submission" date="2019-01" db="EMBL/GenBank/DDBJ databases">
        <title>Genome sequencing of strain FW100M-2.</title>
        <authorList>
            <person name="Heo J."/>
            <person name="Kim S.-J."/>
            <person name="Kim J.-S."/>
            <person name="Hong S.-B."/>
            <person name="Kwon S.-W."/>
        </authorList>
    </citation>
    <scope>NUCLEOTIDE SEQUENCE [LARGE SCALE GENOMIC DNA]</scope>
    <source>
        <strain evidence="2 3">FW100M-2</strain>
    </source>
</reference>
<gene>
    <name evidence="2" type="ORF">ET464_18330</name>
</gene>
<evidence type="ECO:0000313" key="2">
    <source>
        <dbReference type="EMBL" id="QAY68034.1"/>
    </source>
</evidence>
<dbReference type="KEGG" id="pprt:ET464_18330"/>
<sequence length="71" mass="8318">MAISQAKKQRRKLAQQGRISPEQLRGSWNGVQPATKTTPTLKSRLAKEHHKHKRNHALMDDDSFLFYRTEY</sequence>
<feature type="region of interest" description="Disordered" evidence="1">
    <location>
        <begin position="1"/>
        <end position="35"/>
    </location>
</feature>
<name>A0A4P6EY83_9BACL</name>
<proteinExistence type="predicted"/>
<accession>A0A4P6EY83</accession>